<accession>A0A3B0W5T0</accession>
<protein>
    <recommendedName>
        <fullName evidence="3">Analog of CcoH, COG3198</fullName>
    </recommendedName>
</protein>
<evidence type="ECO:0000256" key="1">
    <source>
        <dbReference type="SAM" id="Phobius"/>
    </source>
</evidence>
<reference evidence="2" key="1">
    <citation type="submission" date="2018-06" db="EMBL/GenBank/DDBJ databases">
        <authorList>
            <person name="Zhirakovskaya E."/>
        </authorList>
    </citation>
    <scope>NUCLEOTIDE SEQUENCE</scope>
</reference>
<keyword evidence="1" id="KW-0472">Membrane</keyword>
<dbReference type="EMBL" id="UOFE01000006">
    <property type="protein sequence ID" value="VAW50631.1"/>
    <property type="molecule type" value="Genomic_DNA"/>
</dbReference>
<gene>
    <name evidence="2" type="ORF">MNBD_GAMMA05-2559</name>
</gene>
<keyword evidence="1" id="KW-1133">Transmembrane helix</keyword>
<feature type="transmembrane region" description="Helical" evidence="1">
    <location>
        <begin position="16"/>
        <end position="39"/>
    </location>
</feature>
<name>A0A3B0W5T0_9ZZZZ</name>
<dbReference type="InterPro" id="IPR008620">
    <property type="entry name" value="FixH"/>
</dbReference>
<evidence type="ECO:0008006" key="3">
    <source>
        <dbReference type="Google" id="ProtNLM"/>
    </source>
</evidence>
<keyword evidence="1" id="KW-0812">Transmembrane</keyword>
<sequence>MTMLIEQSKPWYKYPLVWMMVLIPFTAVIMGVVMIWLAVDTDDGLVADDYYKQGLEINRVILRDKKAAELGLSAVIKFDNNNRVIHLTFNKGALASFPDTLQLSFQHATRANSDVSVIMNHGINNQYIGNIKEALTEGIWYFEVIDNDWKISARSRVQAKNTIELMSGY</sequence>
<dbReference type="AlphaFoldDB" id="A0A3B0W5T0"/>
<organism evidence="2">
    <name type="scientific">hydrothermal vent metagenome</name>
    <dbReference type="NCBI Taxonomy" id="652676"/>
    <lineage>
        <taxon>unclassified sequences</taxon>
        <taxon>metagenomes</taxon>
        <taxon>ecological metagenomes</taxon>
    </lineage>
</organism>
<evidence type="ECO:0000313" key="2">
    <source>
        <dbReference type="EMBL" id="VAW50631.1"/>
    </source>
</evidence>
<proteinExistence type="predicted"/>
<dbReference type="Pfam" id="PF05751">
    <property type="entry name" value="FixH"/>
    <property type="match status" value="1"/>
</dbReference>